<proteinExistence type="predicted"/>
<reference evidence="1 2" key="1">
    <citation type="journal article" date="2019" name="Commun. Biol.">
        <title>The bagworm genome reveals a unique fibroin gene that provides high tensile strength.</title>
        <authorList>
            <person name="Kono N."/>
            <person name="Nakamura H."/>
            <person name="Ohtoshi R."/>
            <person name="Tomita M."/>
            <person name="Numata K."/>
            <person name="Arakawa K."/>
        </authorList>
    </citation>
    <scope>NUCLEOTIDE SEQUENCE [LARGE SCALE GENOMIC DNA]</scope>
</reference>
<dbReference type="EMBL" id="BGZK01000660">
    <property type="protein sequence ID" value="GBP55101.1"/>
    <property type="molecule type" value="Genomic_DNA"/>
</dbReference>
<sequence>MEEFTLCPRAQSRERRLVPNVTDLMMDPWILKIFGRSLASPSSWISCGLLWRVQYSTMFQLYNSSTLDKEAQKRSMAIFSS</sequence>
<dbReference type="AlphaFoldDB" id="A0A4C1WUV4"/>
<organism evidence="1 2">
    <name type="scientific">Eumeta variegata</name>
    <name type="common">Bagworm moth</name>
    <name type="synonym">Eumeta japonica</name>
    <dbReference type="NCBI Taxonomy" id="151549"/>
    <lineage>
        <taxon>Eukaryota</taxon>
        <taxon>Metazoa</taxon>
        <taxon>Ecdysozoa</taxon>
        <taxon>Arthropoda</taxon>
        <taxon>Hexapoda</taxon>
        <taxon>Insecta</taxon>
        <taxon>Pterygota</taxon>
        <taxon>Neoptera</taxon>
        <taxon>Endopterygota</taxon>
        <taxon>Lepidoptera</taxon>
        <taxon>Glossata</taxon>
        <taxon>Ditrysia</taxon>
        <taxon>Tineoidea</taxon>
        <taxon>Psychidae</taxon>
        <taxon>Oiketicinae</taxon>
        <taxon>Eumeta</taxon>
    </lineage>
</organism>
<comment type="caution">
    <text evidence="1">The sequence shown here is derived from an EMBL/GenBank/DDBJ whole genome shotgun (WGS) entry which is preliminary data.</text>
</comment>
<dbReference type="Proteomes" id="UP000299102">
    <property type="component" value="Unassembled WGS sequence"/>
</dbReference>
<keyword evidence="2" id="KW-1185">Reference proteome</keyword>
<protein>
    <submittedName>
        <fullName evidence="1">Uncharacterized protein</fullName>
    </submittedName>
</protein>
<name>A0A4C1WUV4_EUMVA</name>
<accession>A0A4C1WUV4</accession>
<evidence type="ECO:0000313" key="1">
    <source>
        <dbReference type="EMBL" id="GBP55101.1"/>
    </source>
</evidence>
<evidence type="ECO:0000313" key="2">
    <source>
        <dbReference type="Proteomes" id="UP000299102"/>
    </source>
</evidence>
<gene>
    <name evidence="1" type="ORF">EVAR_46398_1</name>
</gene>